<evidence type="ECO:0000313" key="3">
    <source>
        <dbReference type="Proteomes" id="UP000789405"/>
    </source>
</evidence>
<name>A0A9N9IJF0_9GLOM</name>
<reference evidence="2" key="1">
    <citation type="submission" date="2021-06" db="EMBL/GenBank/DDBJ databases">
        <authorList>
            <person name="Kallberg Y."/>
            <person name="Tangrot J."/>
            <person name="Rosling A."/>
        </authorList>
    </citation>
    <scope>NUCLEOTIDE SEQUENCE</scope>
    <source>
        <strain evidence="2">MA453B</strain>
    </source>
</reference>
<protein>
    <submittedName>
        <fullName evidence="2">21433_t:CDS:1</fullName>
    </submittedName>
</protein>
<evidence type="ECO:0000313" key="2">
    <source>
        <dbReference type="EMBL" id="CAG8738097.1"/>
    </source>
</evidence>
<feature type="compositionally biased region" description="Low complexity" evidence="1">
    <location>
        <begin position="14"/>
        <end position="36"/>
    </location>
</feature>
<accession>A0A9N9IJF0</accession>
<organism evidence="2 3">
    <name type="scientific">Dentiscutata erythropus</name>
    <dbReference type="NCBI Taxonomy" id="1348616"/>
    <lineage>
        <taxon>Eukaryota</taxon>
        <taxon>Fungi</taxon>
        <taxon>Fungi incertae sedis</taxon>
        <taxon>Mucoromycota</taxon>
        <taxon>Glomeromycotina</taxon>
        <taxon>Glomeromycetes</taxon>
        <taxon>Diversisporales</taxon>
        <taxon>Gigasporaceae</taxon>
        <taxon>Dentiscutata</taxon>
    </lineage>
</organism>
<feature type="region of interest" description="Disordered" evidence="1">
    <location>
        <begin position="1"/>
        <end position="42"/>
    </location>
</feature>
<dbReference type="EMBL" id="CAJVPY010013036">
    <property type="protein sequence ID" value="CAG8738097.1"/>
    <property type="molecule type" value="Genomic_DNA"/>
</dbReference>
<dbReference type="Proteomes" id="UP000789405">
    <property type="component" value="Unassembled WGS sequence"/>
</dbReference>
<evidence type="ECO:0000256" key="1">
    <source>
        <dbReference type="SAM" id="MobiDB-lite"/>
    </source>
</evidence>
<proteinExistence type="predicted"/>
<comment type="caution">
    <text evidence="2">The sequence shown here is derived from an EMBL/GenBank/DDBJ whole genome shotgun (WGS) entry which is preliminary data.</text>
</comment>
<dbReference type="AlphaFoldDB" id="A0A9N9IJF0"/>
<gene>
    <name evidence="2" type="ORF">DERYTH_LOCUS15745</name>
</gene>
<feature type="non-terminal residue" evidence="2">
    <location>
        <position position="1"/>
    </location>
</feature>
<keyword evidence="3" id="KW-1185">Reference proteome</keyword>
<sequence>QDLESKPESLLQGPSPQELSLQESSSSLQELSSREQSPWERSSQELLFKELLSWEPSL</sequence>